<keyword evidence="9 11" id="KW-0030">Aminoacyl-tRNA synthetase</keyword>
<dbReference type="PANTHER" id="PTHR11777">
    <property type="entry name" value="ALANYL-TRNA SYNTHETASE"/>
    <property type="match status" value="1"/>
</dbReference>
<name>A0A433BBD1_9FUNG</name>
<dbReference type="EC" id="6.1.1.7" evidence="2"/>
<dbReference type="InterPro" id="IPR050058">
    <property type="entry name" value="Ala-tRNA_ligase"/>
</dbReference>
<evidence type="ECO:0000256" key="9">
    <source>
        <dbReference type="ARBA" id="ARBA00023146"/>
    </source>
</evidence>
<proteinExistence type="inferred from homology"/>
<protein>
    <recommendedName>
        <fullName evidence="2">alanine--tRNA ligase</fullName>
        <ecNumber evidence="2">6.1.1.7</ecNumber>
    </recommendedName>
</protein>
<keyword evidence="6" id="KW-0067">ATP-binding</keyword>
<dbReference type="Gene3D" id="3.30.930.10">
    <property type="entry name" value="Bira Bifunctional Protein, Domain 2"/>
    <property type="match status" value="1"/>
</dbReference>
<evidence type="ECO:0000256" key="6">
    <source>
        <dbReference type="ARBA" id="ARBA00022840"/>
    </source>
</evidence>
<evidence type="ECO:0000256" key="2">
    <source>
        <dbReference type="ARBA" id="ARBA00013168"/>
    </source>
</evidence>
<dbReference type="GO" id="GO:0000049">
    <property type="term" value="F:tRNA binding"/>
    <property type="evidence" value="ECO:0007669"/>
    <property type="project" value="UniProtKB-KW"/>
</dbReference>
<accession>A0A433BBD1</accession>
<dbReference type="Pfam" id="PF01411">
    <property type="entry name" value="tRNA-synt_2c"/>
    <property type="match status" value="1"/>
</dbReference>
<dbReference type="PROSITE" id="PS50860">
    <property type="entry name" value="AA_TRNA_LIGASE_II_ALA"/>
    <property type="match status" value="1"/>
</dbReference>
<keyword evidence="7" id="KW-0694">RNA-binding</keyword>
<keyword evidence="4" id="KW-0436">Ligase</keyword>
<dbReference type="EMBL" id="RBNI01014094">
    <property type="protein sequence ID" value="RUP23595.1"/>
    <property type="molecule type" value="Genomic_DNA"/>
</dbReference>
<organism evidence="11 12">
    <name type="scientific">Jimgerdemannia flammicorona</name>
    <dbReference type="NCBI Taxonomy" id="994334"/>
    <lineage>
        <taxon>Eukaryota</taxon>
        <taxon>Fungi</taxon>
        <taxon>Fungi incertae sedis</taxon>
        <taxon>Mucoromycota</taxon>
        <taxon>Mucoromycotina</taxon>
        <taxon>Endogonomycetes</taxon>
        <taxon>Endogonales</taxon>
        <taxon>Endogonaceae</taxon>
        <taxon>Jimgerdemannia</taxon>
    </lineage>
</organism>
<gene>
    <name evidence="11" type="ORF">BC936DRAFT_138981</name>
</gene>
<sequence>MVQFKEYFLRPDTAPFKTAVTIQKCMRAGGKHNDLDNVGHTPRHHTFFEMLGNFSFGAYNKAQAVRYAWRFLTEELQLPKDRLRVTVFESDQETFEIWRDQEGLPEDRIMRCGLEDNFWSMGDGEGPCGPCTEIFWDTQDDTNPERYVTLLFLCGRDYLIRKSELRPDAEFATWSIFTQVARDLEPGVHAELPNDRGSARGATYPMHRHGDGDGAPGVRVAGMHALLAQLLFF</sequence>
<keyword evidence="5" id="KW-0547">Nucleotide-binding</keyword>
<dbReference type="GO" id="GO:0004813">
    <property type="term" value="F:alanine-tRNA ligase activity"/>
    <property type="evidence" value="ECO:0007669"/>
    <property type="project" value="UniProtKB-EC"/>
</dbReference>
<dbReference type="GO" id="GO:0002161">
    <property type="term" value="F:aminoacyl-tRNA deacylase activity"/>
    <property type="evidence" value="ECO:0007669"/>
    <property type="project" value="TreeGrafter"/>
</dbReference>
<keyword evidence="12" id="KW-1185">Reference proteome</keyword>
<dbReference type="Proteomes" id="UP000268093">
    <property type="component" value="Unassembled WGS sequence"/>
</dbReference>
<dbReference type="InterPro" id="IPR018165">
    <property type="entry name" value="Ala-tRNA-synth_IIc_core"/>
</dbReference>
<evidence type="ECO:0000256" key="1">
    <source>
        <dbReference type="ARBA" id="ARBA00008226"/>
    </source>
</evidence>
<evidence type="ECO:0000256" key="7">
    <source>
        <dbReference type="ARBA" id="ARBA00022884"/>
    </source>
</evidence>
<evidence type="ECO:0000256" key="5">
    <source>
        <dbReference type="ARBA" id="ARBA00022741"/>
    </source>
</evidence>
<dbReference type="AlphaFoldDB" id="A0A433BBD1"/>
<feature type="domain" description="Alanyl-transfer RNA synthetases family profile" evidence="10">
    <location>
        <begin position="1"/>
        <end position="194"/>
    </location>
</feature>
<comment type="caution">
    <text evidence="11">The sequence shown here is derived from an EMBL/GenBank/DDBJ whole genome shotgun (WGS) entry which is preliminary data.</text>
</comment>
<reference evidence="11 12" key="1">
    <citation type="journal article" date="2018" name="New Phytol.">
        <title>Phylogenomics of Endogonaceae and evolution of mycorrhizas within Mucoromycota.</title>
        <authorList>
            <person name="Chang Y."/>
            <person name="Desiro A."/>
            <person name="Na H."/>
            <person name="Sandor L."/>
            <person name="Lipzen A."/>
            <person name="Clum A."/>
            <person name="Barry K."/>
            <person name="Grigoriev I.V."/>
            <person name="Martin F.M."/>
            <person name="Stajich J.E."/>
            <person name="Smith M.E."/>
            <person name="Bonito G."/>
            <person name="Spatafora J.W."/>
        </authorList>
    </citation>
    <scope>NUCLEOTIDE SEQUENCE [LARGE SCALE GENOMIC DNA]</scope>
    <source>
        <strain evidence="11 12">GMNB39</strain>
    </source>
</reference>
<evidence type="ECO:0000256" key="8">
    <source>
        <dbReference type="ARBA" id="ARBA00022917"/>
    </source>
</evidence>
<dbReference type="OrthoDB" id="2423964at2759"/>
<evidence type="ECO:0000313" key="11">
    <source>
        <dbReference type="EMBL" id="RUP23595.1"/>
    </source>
</evidence>
<dbReference type="GO" id="GO:0005524">
    <property type="term" value="F:ATP binding"/>
    <property type="evidence" value="ECO:0007669"/>
    <property type="project" value="UniProtKB-KW"/>
</dbReference>
<evidence type="ECO:0000313" key="12">
    <source>
        <dbReference type="Proteomes" id="UP000268093"/>
    </source>
</evidence>
<comment type="similarity">
    <text evidence="1">Belongs to the class-II aminoacyl-tRNA synthetase family.</text>
</comment>
<evidence type="ECO:0000256" key="4">
    <source>
        <dbReference type="ARBA" id="ARBA00022598"/>
    </source>
</evidence>
<dbReference type="PANTHER" id="PTHR11777:SF9">
    <property type="entry name" value="ALANINE--TRNA LIGASE, CYTOPLASMIC"/>
    <property type="match status" value="1"/>
</dbReference>
<keyword evidence="8" id="KW-0648">Protein biosynthesis</keyword>
<evidence type="ECO:0000259" key="10">
    <source>
        <dbReference type="PROSITE" id="PS50860"/>
    </source>
</evidence>
<dbReference type="GO" id="GO:0006419">
    <property type="term" value="P:alanyl-tRNA aminoacylation"/>
    <property type="evidence" value="ECO:0007669"/>
    <property type="project" value="InterPro"/>
</dbReference>
<keyword evidence="3" id="KW-0820">tRNA-binding</keyword>
<dbReference type="InterPro" id="IPR045864">
    <property type="entry name" value="aa-tRNA-synth_II/BPL/LPL"/>
</dbReference>
<dbReference type="InterPro" id="IPR018164">
    <property type="entry name" value="Ala-tRNA-synth_IIc_N"/>
</dbReference>
<dbReference type="SUPFAM" id="SSF55681">
    <property type="entry name" value="Class II aaRS and biotin synthetases"/>
    <property type="match status" value="1"/>
</dbReference>
<dbReference type="GO" id="GO:0005739">
    <property type="term" value="C:mitochondrion"/>
    <property type="evidence" value="ECO:0007669"/>
    <property type="project" value="TreeGrafter"/>
</dbReference>
<evidence type="ECO:0000256" key="3">
    <source>
        <dbReference type="ARBA" id="ARBA00022555"/>
    </source>
</evidence>